<reference evidence="10 11" key="1">
    <citation type="submission" date="2018-10" db="EMBL/GenBank/DDBJ databases">
        <authorList>
            <person name="Li J."/>
        </authorList>
    </citation>
    <scope>NUCLEOTIDE SEQUENCE [LARGE SCALE GENOMIC DNA]</scope>
    <source>
        <strain evidence="10 11">JCM 11654</strain>
    </source>
</reference>
<keyword evidence="11" id="KW-1185">Reference proteome</keyword>
<dbReference type="PANTHER" id="PTHR11113">
    <property type="entry name" value="N-ACETYLGLUCOSAMINE-6-PHOSPHATE DEACETYLASE"/>
    <property type="match status" value="1"/>
</dbReference>
<dbReference type="GO" id="GO:0008448">
    <property type="term" value="F:N-acetylglucosamine-6-phosphate deacetylase activity"/>
    <property type="evidence" value="ECO:0007669"/>
    <property type="project" value="UniProtKB-EC"/>
</dbReference>
<feature type="binding site" evidence="7">
    <location>
        <begin position="310"/>
        <end position="312"/>
    </location>
    <ligand>
        <name>substrate</name>
    </ligand>
</feature>
<keyword evidence="3 5" id="KW-0378">Hydrolase</keyword>
<evidence type="ECO:0000256" key="2">
    <source>
        <dbReference type="ARBA" id="ARBA00022723"/>
    </source>
</evidence>
<feature type="binding site" evidence="8">
    <location>
        <position position="219"/>
    </location>
    <ligand>
        <name>Zn(2+)</name>
        <dbReference type="ChEBI" id="CHEBI:29105"/>
    </ligand>
</feature>
<feature type="binding site" evidence="8">
    <location>
        <position position="132"/>
    </location>
    <ligand>
        <name>Zn(2+)</name>
        <dbReference type="ChEBI" id="CHEBI:29105"/>
    </ligand>
</feature>
<keyword evidence="4 5" id="KW-0119">Carbohydrate metabolism</keyword>
<evidence type="ECO:0000256" key="1">
    <source>
        <dbReference type="ARBA" id="ARBA00010716"/>
    </source>
</evidence>
<gene>
    <name evidence="10" type="primary">nagA</name>
    <name evidence="10" type="ORF">D9V34_02805</name>
</gene>
<dbReference type="PANTHER" id="PTHR11113:SF14">
    <property type="entry name" value="N-ACETYLGLUCOSAMINE-6-PHOSPHATE DEACETYLASE"/>
    <property type="match status" value="1"/>
</dbReference>
<evidence type="ECO:0000313" key="11">
    <source>
        <dbReference type="Proteomes" id="UP000269438"/>
    </source>
</evidence>
<proteinExistence type="inferred from homology"/>
<comment type="caution">
    <text evidence="10">The sequence shown here is derived from an EMBL/GenBank/DDBJ whole genome shotgun (WGS) entry which is preliminary data.</text>
</comment>
<evidence type="ECO:0000256" key="5">
    <source>
        <dbReference type="PIRNR" id="PIRNR038994"/>
    </source>
</evidence>
<dbReference type="CDD" id="cd00854">
    <property type="entry name" value="NagA"/>
    <property type="match status" value="1"/>
</dbReference>
<organism evidence="10 11">
    <name type="scientific">Mycetocola lacteus</name>
    <dbReference type="NCBI Taxonomy" id="76637"/>
    <lineage>
        <taxon>Bacteria</taxon>
        <taxon>Bacillati</taxon>
        <taxon>Actinomycetota</taxon>
        <taxon>Actinomycetes</taxon>
        <taxon>Micrococcales</taxon>
        <taxon>Microbacteriaceae</taxon>
        <taxon>Mycetocola</taxon>
    </lineage>
</organism>
<dbReference type="Proteomes" id="UP000269438">
    <property type="component" value="Unassembled WGS sequence"/>
</dbReference>
<dbReference type="PIRSF" id="PIRSF038994">
    <property type="entry name" value="NagA"/>
    <property type="match status" value="1"/>
</dbReference>
<dbReference type="Gene3D" id="3.20.20.140">
    <property type="entry name" value="Metal-dependent hydrolases"/>
    <property type="match status" value="1"/>
</dbReference>
<dbReference type="AlphaFoldDB" id="A0A3L7AUQ4"/>
<dbReference type="Gene3D" id="2.30.40.10">
    <property type="entry name" value="Urease, subunit C, domain 1"/>
    <property type="match status" value="1"/>
</dbReference>
<comment type="similarity">
    <text evidence="1 5">Belongs to the metallo-dependent hydrolases superfamily. NagA family.</text>
</comment>
<dbReference type="SUPFAM" id="SSF51556">
    <property type="entry name" value="Metallo-dependent hydrolases"/>
    <property type="match status" value="1"/>
</dbReference>
<evidence type="ECO:0000256" key="8">
    <source>
        <dbReference type="PIRSR" id="PIRSR038994-3"/>
    </source>
</evidence>
<evidence type="ECO:0000259" key="9">
    <source>
        <dbReference type="Pfam" id="PF01979"/>
    </source>
</evidence>
<dbReference type="GO" id="GO:0046872">
    <property type="term" value="F:metal ion binding"/>
    <property type="evidence" value="ECO:0007669"/>
    <property type="project" value="UniProtKB-KW"/>
</dbReference>
<evidence type="ECO:0000256" key="3">
    <source>
        <dbReference type="ARBA" id="ARBA00022801"/>
    </source>
</evidence>
<evidence type="ECO:0000256" key="7">
    <source>
        <dbReference type="PIRSR" id="PIRSR038994-2"/>
    </source>
</evidence>
<dbReference type="SUPFAM" id="SSF51338">
    <property type="entry name" value="Composite domain of metallo-dependent hydrolases"/>
    <property type="match status" value="1"/>
</dbReference>
<keyword evidence="2 8" id="KW-0479">Metal-binding</keyword>
<dbReference type="InterPro" id="IPR006680">
    <property type="entry name" value="Amidohydro-rel"/>
</dbReference>
<evidence type="ECO:0000313" key="10">
    <source>
        <dbReference type="EMBL" id="RLP83755.1"/>
    </source>
</evidence>
<accession>A0A3L7AUQ4</accession>
<dbReference type="NCBIfam" id="TIGR00221">
    <property type="entry name" value="nagA"/>
    <property type="match status" value="1"/>
</dbReference>
<dbReference type="InterPro" id="IPR003764">
    <property type="entry name" value="GlcNAc_6-P_deAcase"/>
</dbReference>
<dbReference type="InterPro" id="IPR032466">
    <property type="entry name" value="Metal_Hydrolase"/>
</dbReference>
<dbReference type="RefSeq" id="WP_121687417.1">
    <property type="nucleotide sequence ID" value="NZ_RCUY01000002.1"/>
</dbReference>
<dbReference type="EC" id="3.5.1.25" evidence="10"/>
<evidence type="ECO:0000256" key="6">
    <source>
        <dbReference type="PIRSR" id="PIRSR038994-1"/>
    </source>
</evidence>
<feature type="binding site" evidence="7">
    <location>
        <begin position="222"/>
        <end position="223"/>
    </location>
    <ligand>
        <name>substrate</name>
    </ligand>
</feature>
<comment type="cofactor">
    <cofactor evidence="8">
        <name>a divalent metal cation</name>
        <dbReference type="ChEBI" id="CHEBI:60240"/>
    </cofactor>
    <text evidence="8">Binds 1 divalent metal cation per subunit.</text>
</comment>
<dbReference type="OrthoDB" id="9776488at2"/>
<name>A0A3L7AUQ4_9MICO</name>
<feature type="binding site" evidence="7">
    <location>
        <position position="230"/>
    </location>
    <ligand>
        <name>substrate</name>
    </ligand>
</feature>
<feature type="binding site" evidence="7">
    <location>
        <position position="143"/>
    </location>
    <ligand>
        <name>substrate</name>
    </ligand>
</feature>
<protein>
    <submittedName>
        <fullName evidence="10">N-acetylglucosamine-6-phosphate deacetylase</fullName>
        <ecNumber evidence="10">3.5.1.25</ecNumber>
    </submittedName>
</protein>
<feature type="binding site" evidence="7">
    <location>
        <position position="254"/>
    </location>
    <ligand>
        <name>substrate</name>
    </ligand>
</feature>
<dbReference type="GO" id="GO:0006046">
    <property type="term" value="P:N-acetylglucosamine catabolic process"/>
    <property type="evidence" value="ECO:0007669"/>
    <property type="project" value="TreeGrafter"/>
</dbReference>
<feature type="domain" description="Amidohydrolase-related" evidence="9">
    <location>
        <begin position="57"/>
        <end position="380"/>
    </location>
</feature>
<sequence>MRNLIHSATVISGGQSTKHAWIEFDEDGITARGTDDTWRTRVAESPDTTVIDGTGQIITPGLIDLHCHGGAGVAFEDGEAAIRTALALHRSHGTTRAVVSFVSADVEDLVTRLEIVADLAETDSGVLGSHLEGPFLDPGHRGAHDPEALRTPDVRTVDRLIEAGQGTLRQITIAPELDGATEAIRELTAAGVIVAVGHTDADYTAARAAFDAGATLLTHAFNAMHPIHHRAPGPVLAAIDSPGVTLEVINDGVHVHESVVRLAFTEAPGRIALVTDAMAATGAADGHYMLGSLEVLVTEGTARLVEGGSIAGSTLTLDAALHRAVHVVGIPLPEAVRALTETPARVLGRERDLGAIEVGYPSDVLLWNDDLTLQRVWADGTEHPAAHA</sequence>
<feature type="active site" description="Proton donor/acceptor" evidence="6">
    <location>
        <position position="276"/>
    </location>
</feature>
<dbReference type="InterPro" id="IPR011059">
    <property type="entry name" value="Metal-dep_hydrolase_composite"/>
</dbReference>
<evidence type="ECO:0000256" key="4">
    <source>
        <dbReference type="ARBA" id="ARBA00023277"/>
    </source>
</evidence>
<dbReference type="Pfam" id="PF01979">
    <property type="entry name" value="Amidohydro_1"/>
    <property type="match status" value="1"/>
</dbReference>
<feature type="binding site" evidence="8">
    <location>
        <position position="198"/>
    </location>
    <ligand>
        <name>Zn(2+)</name>
        <dbReference type="ChEBI" id="CHEBI:29105"/>
    </ligand>
</feature>
<dbReference type="EMBL" id="RCUY01000002">
    <property type="protein sequence ID" value="RLP83755.1"/>
    <property type="molecule type" value="Genomic_DNA"/>
</dbReference>